<accession>A0ABW3XQP1</accession>
<evidence type="ECO:0000313" key="2">
    <source>
        <dbReference type="EMBL" id="MFD1311236.1"/>
    </source>
</evidence>
<dbReference type="CDD" id="cd00531">
    <property type="entry name" value="NTF2_like"/>
    <property type="match status" value="1"/>
</dbReference>
<reference evidence="3" key="1">
    <citation type="journal article" date="2019" name="Int. J. Syst. Evol. Microbiol.">
        <title>The Global Catalogue of Microorganisms (GCM) 10K type strain sequencing project: providing services to taxonomists for standard genome sequencing and annotation.</title>
        <authorList>
            <consortium name="The Broad Institute Genomics Platform"/>
            <consortium name="The Broad Institute Genome Sequencing Center for Infectious Disease"/>
            <person name="Wu L."/>
            <person name="Ma J."/>
        </authorList>
    </citation>
    <scope>NUCLEOTIDE SEQUENCE [LARGE SCALE GENOMIC DNA]</scope>
    <source>
        <strain evidence="3">CGMCC 4.7020</strain>
    </source>
</reference>
<dbReference type="InterPro" id="IPR032710">
    <property type="entry name" value="NTF2-like_dom_sf"/>
</dbReference>
<dbReference type="EMBL" id="JBHTMM010000073">
    <property type="protein sequence ID" value="MFD1311236.1"/>
    <property type="molecule type" value="Genomic_DNA"/>
</dbReference>
<dbReference type="SUPFAM" id="SSF54427">
    <property type="entry name" value="NTF2-like"/>
    <property type="match status" value="1"/>
</dbReference>
<keyword evidence="3" id="KW-1185">Reference proteome</keyword>
<protein>
    <submittedName>
        <fullName evidence="2">Nuclear transport factor 2 family protein</fullName>
    </submittedName>
</protein>
<dbReference type="Pfam" id="PF12680">
    <property type="entry name" value="SnoaL_2"/>
    <property type="match status" value="1"/>
</dbReference>
<evidence type="ECO:0000313" key="3">
    <source>
        <dbReference type="Proteomes" id="UP001597058"/>
    </source>
</evidence>
<gene>
    <name evidence="2" type="ORF">ACFQ5X_36170</name>
</gene>
<proteinExistence type="predicted"/>
<dbReference type="Proteomes" id="UP001597058">
    <property type="component" value="Unassembled WGS sequence"/>
</dbReference>
<sequence length="152" mass="16396">MNGSSDLQKRRQEIVINYFRMVDAGNPAVIDIFTDDAQMFYPKFGFAVGKAQIGAFAQGLGRGIASLEHEIDGFTVLSSGNYVIVEGAENGTTTSGVDFPDGVSSFGLFCNVFEFEGELIKRTHIYVDPDFANTHAEGVAWGKSVQDSIAGL</sequence>
<evidence type="ECO:0000259" key="1">
    <source>
        <dbReference type="Pfam" id="PF12680"/>
    </source>
</evidence>
<organism evidence="2 3">
    <name type="scientific">Streptomyces kaempferi</name>
    <dbReference type="NCBI Taxonomy" id="333725"/>
    <lineage>
        <taxon>Bacteria</taxon>
        <taxon>Bacillati</taxon>
        <taxon>Actinomycetota</taxon>
        <taxon>Actinomycetes</taxon>
        <taxon>Kitasatosporales</taxon>
        <taxon>Streptomycetaceae</taxon>
        <taxon>Streptomyces</taxon>
    </lineage>
</organism>
<dbReference type="Gene3D" id="3.10.450.50">
    <property type="match status" value="1"/>
</dbReference>
<feature type="domain" description="SnoaL-like" evidence="1">
    <location>
        <begin position="16"/>
        <end position="122"/>
    </location>
</feature>
<dbReference type="RefSeq" id="WP_329525311.1">
    <property type="nucleotide sequence ID" value="NZ_JBHSKH010000057.1"/>
</dbReference>
<name>A0ABW3XQP1_9ACTN</name>
<dbReference type="InterPro" id="IPR037401">
    <property type="entry name" value="SnoaL-like"/>
</dbReference>
<comment type="caution">
    <text evidence="2">The sequence shown here is derived from an EMBL/GenBank/DDBJ whole genome shotgun (WGS) entry which is preliminary data.</text>
</comment>